<organism evidence="3 4">
    <name type="scientific">Enhydrobacter aerosaccus</name>
    <dbReference type="NCBI Taxonomy" id="225324"/>
    <lineage>
        <taxon>Bacteria</taxon>
        <taxon>Pseudomonadati</taxon>
        <taxon>Pseudomonadota</taxon>
        <taxon>Alphaproteobacteria</taxon>
        <taxon>Hyphomicrobiales</taxon>
        <taxon>Enhydrobacter</taxon>
    </lineage>
</organism>
<dbReference type="CDD" id="cd06974">
    <property type="entry name" value="TerD_like"/>
    <property type="match status" value="1"/>
</dbReference>
<dbReference type="Gene3D" id="2.60.60.30">
    <property type="entry name" value="sav2460 like domains"/>
    <property type="match status" value="1"/>
</dbReference>
<evidence type="ECO:0000259" key="2">
    <source>
        <dbReference type="Pfam" id="PF02342"/>
    </source>
</evidence>
<dbReference type="Proteomes" id="UP000053900">
    <property type="component" value="Unassembled WGS sequence"/>
</dbReference>
<reference evidence="3 4" key="1">
    <citation type="submission" date="2015-07" db="EMBL/GenBank/DDBJ databases">
        <title>Draft genome of Enhydrobacter aerosaccus.</title>
        <authorList>
            <person name="Wang X."/>
        </authorList>
    </citation>
    <scope>NUCLEOTIDE SEQUENCE [LARGE SCALE GENOMIC DNA]</scope>
    <source>
        <strain evidence="3 4">CGMCC9176</strain>
    </source>
</reference>
<comment type="caution">
    <text evidence="3">The sequence shown here is derived from an EMBL/GenBank/DDBJ whole genome shotgun (WGS) entry which is preliminary data.</text>
</comment>
<keyword evidence="4" id="KW-1185">Reference proteome</keyword>
<evidence type="ECO:0000313" key="4">
    <source>
        <dbReference type="Proteomes" id="UP000053900"/>
    </source>
</evidence>
<dbReference type="PANTHER" id="PTHR32097">
    <property type="entry name" value="CAMP-BINDING PROTEIN 1-RELATED"/>
    <property type="match status" value="1"/>
</dbReference>
<dbReference type="InterPro" id="IPR003325">
    <property type="entry name" value="TerD"/>
</dbReference>
<dbReference type="Pfam" id="PF02342">
    <property type="entry name" value="TerD"/>
    <property type="match status" value="1"/>
</dbReference>
<feature type="domain" description="TerD" evidence="2">
    <location>
        <begin position="2"/>
        <end position="170"/>
    </location>
</feature>
<evidence type="ECO:0000256" key="1">
    <source>
        <dbReference type="ARBA" id="ARBA00022686"/>
    </source>
</evidence>
<name>A0ABR5IJ77_9HYPH</name>
<dbReference type="PANTHER" id="PTHR32097:SF3">
    <property type="entry name" value="TELLURITE RESISTANCE PROTEIN"/>
    <property type="match status" value="1"/>
</dbReference>
<sequence length="410" mass="44877">MMQLIRGQKLKVNDILPNASSFSLQVDITSSLVIDVSIFGLDHANRLSDEAYMIFYNQPISPCNSIKLTKNSDKHSVFEVNLSALDTKIEHLMVTLAIDGPGMMSQIGNSQISILNLQGQVVASFAFDGNMFEQQRAIMLLECYKKDGIWRFNAVGQGFNGGLPSLIEYYGGEVAESSQAPALDASKAQTQNVATPTKVSLTKVTLDKPNIPHRVNLTKQQSSFIVEAIWVDNGDSCSDNDDLDLRVGILIEGEKKMHYIHAPKQMGALEKFPFIRHLGDVTGASTSEPGVERVEINSDIAKLIGGRVGIVFSVYSAISNGAVSIASLQPKMRMQYGDQIVKCVFNPSVSAKAKSSYVYTYVIGTAVIDQQGIVIEHSGQTSKLHSEDTPRLHWQQGKLSTTIDGEPMFK</sequence>
<keyword evidence="1" id="KW-0778">Tellurium resistance</keyword>
<accession>A0ABR5IJ77</accession>
<dbReference type="InterPro" id="IPR051324">
    <property type="entry name" value="Stress/Tellurium_Resist"/>
</dbReference>
<gene>
    <name evidence="3" type="ORF">AFK20_12000</name>
</gene>
<protein>
    <submittedName>
        <fullName evidence="3">Tellurium resistance protein (TerF)</fullName>
    </submittedName>
</protein>
<evidence type="ECO:0000313" key="3">
    <source>
        <dbReference type="EMBL" id="KND17887.1"/>
    </source>
</evidence>
<proteinExistence type="predicted"/>
<dbReference type="EMBL" id="LGSW01000018">
    <property type="protein sequence ID" value="KND17887.1"/>
    <property type="molecule type" value="Genomic_DNA"/>
</dbReference>